<dbReference type="FunFam" id="3.10.50.40:FF:000038">
    <property type="entry name" value="Peptidylprolyl isomerase"/>
    <property type="match status" value="1"/>
</dbReference>
<reference evidence="7 8" key="1">
    <citation type="journal article" date="2023" name="G3 (Bethesda)">
        <title>A chromosome-length genome assembly and annotation of blackberry (Rubus argutus, cv. 'Hillquist').</title>
        <authorList>
            <person name="Bruna T."/>
            <person name="Aryal R."/>
            <person name="Dudchenko O."/>
            <person name="Sargent D.J."/>
            <person name="Mead D."/>
            <person name="Buti M."/>
            <person name="Cavallini A."/>
            <person name="Hytonen T."/>
            <person name="Andres J."/>
            <person name="Pham M."/>
            <person name="Weisz D."/>
            <person name="Mascagni F."/>
            <person name="Usai G."/>
            <person name="Natali L."/>
            <person name="Bassil N."/>
            <person name="Fernandez G.E."/>
            <person name="Lomsadze A."/>
            <person name="Armour M."/>
            <person name="Olukolu B."/>
            <person name="Poorten T."/>
            <person name="Britton C."/>
            <person name="Davik J."/>
            <person name="Ashrafi H."/>
            <person name="Aiden E.L."/>
            <person name="Borodovsky M."/>
            <person name="Worthington M."/>
        </authorList>
    </citation>
    <scope>NUCLEOTIDE SEQUENCE [LARGE SCALE GENOMIC DNA]</scope>
    <source>
        <strain evidence="7">PI 553951</strain>
    </source>
</reference>
<sequence>MATNLQIFTGLTMASTPICSFQASSTSSLSLSPSLSRRRRPLTTSLGSYSGRRMPANYQGICRDKVRAQCSNSRLTIAATTTRGYKEEINLINRRNMIGFIFGVSSLVLDSFQAEGAGLPPEEKPRLCDESCEKELENVPMVTTESGLQYKDIKVGQGPSPPVGFQVAANYVAMVPSGQIFDSSLEKGQLYIFRVGSDQVIKGLDEGILTMKVGGKRRLYIPGSLAFPKGLTSAPGRPRVAPSSPVVFDVSLEYVPGLEIEEEYEN</sequence>
<dbReference type="EC" id="5.2.1.8" evidence="2 5"/>
<name>A0AAW1X7A2_RUBAR</name>
<dbReference type="SUPFAM" id="SSF54534">
    <property type="entry name" value="FKBP-like"/>
    <property type="match status" value="1"/>
</dbReference>
<evidence type="ECO:0000256" key="5">
    <source>
        <dbReference type="PROSITE-ProRule" id="PRU00277"/>
    </source>
</evidence>
<evidence type="ECO:0000313" key="8">
    <source>
        <dbReference type="Proteomes" id="UP001457282"/>
    </source>
</evidence>
<keyword evidence="3 5" id="KW-0697">Rotamase</keyword>
<dbReference type="Proteomes" id="UP001457282">
    <property type="component" value="Unassembled WGS sequence"/>
</dbReference>
<dbReference type="PANTHER" id="PTHR43811">
    <property type="entry name" value="FKBP-TYPE PEPTIDYL-PROLYL CIS-TRANS ISOMERASE FKPA"/>
    <property type="match status" value="1"/>
</dbReference>
<dbReference type="AlphaFoldDB" id="A0AAW1X7A2"/>
<evidence type="ECO:0000256" key="4">
    <source>
        <dbReference type="ARBA" id="ARBA00023235"/>
    </source>
</evidence>
<organism evidence="7 8">
    <name type="scientific">Rubus argutus</name>
    <name type="common">Southern blackberry</name>
    <dbReference type="NCBI Taxonomy" id="59490"/>
    <lineage>
        <taxon>Eukaryota</taxon>
        <taxon>Viridiplantae</taxon>
        <taxon>Streptophyta</taxon>
        <taxon>Embryophyta</taxon>
        <taxon>Tracheophyta</taxon>
        <taxon>Spermatophyta</taxon>
        <taxon>Magnoliopsida</taxon>
        <taxon>eudicotyledons</taxon>
        <taxon>Gunneridae</taxon>
        <taxon>Pentapetalae</taxon>
        <taxon>rosids</taxon>
        <taxon>fabids</taxon>
        <taxon>Rosales</taxon>
        <taxon>Rosaceae</taxon>
        <taxon>Rosoideae</taxon>
        <taxon>Rosoideae incertae sedis</taxon>
        <taxon>Rubus</taxon>
    </lineage>
</organism>
<feature type="domain" description="PPIase FKBP-type" evidence="6">
    <location>
        <begin position="164"/>
        <end position="256"/>
    </location>
</feature>
<dbReference type="PROSITE" id="PS50059">
    <property type="entry name" value="FKBP_PPIASE"/>
    <property type="match status" value="1"/>
</dbReference>
<comment type="catalytic activity">
    <reaction evidence="1 5">
        <text>[protein]-peptidylproline (omega=180) = [protein]-peptidylproline (omega=0)</text>
        <dbReference type="Rhea" id="RHEA:16237"/>
        <dbReference type="Rhea" id="RHEA-COMP:10747"/>
        <dbReference type="Rhea" id="RHEA-COMP:10748"/>
        <dbReference type="ChEBI" id="CHEBI:83833"/>
        <dbReference type="ChEBI" id="CHEBI:83834"/>
        <dbReference type="EC" id="5.2.1.8"/>
    </reaction>
</comment>
<dbReference type="Pfam" id="PF00254">
    <property type="entry name" value="FKBP_C"/>
    <property type="match status" value="1"/>
</dbReference>
<protein>
    <recommendedName>
        <fullName evidence="2 5">peptidylprolyl isomerase</fullName>
        <ecNumber evidence="2 5">5.2.1.8</ecNumber>
    </recommendedName>
</protein>
<proteinExistence type="predicted"/>
<keyword evidence="8" id="KW-1185">Reference proteome</keyword>
<gene>
    <name evidence="7" type="ORF">M0R45_019469</name>
</gene>
<dbReference type="GO" id="GO:0003755">
    <property type="term" value="F:peptidyl-prolyl cis-trans isomerase activity"/>
    <property type="evidence" value="ECO:0007669"/>
    <property type="project" value="UniProtKB-KW"/>
</dbReference>
<keyword evidence="4 5" id="KW-0413">Isomerase</keyword>
<dbReference type="InterPro" id="IPR001179">
    <property type="entry name" value="PPIase_FKBP_dom"/>
</dbReference>
<evidence type="ECO:0000259" key="6">
    <source>
        <dbReference type="PROSITE" id="PS50059"/>
    </source>
</evidence>
<dbReference type="Gene3D" id="3.10.50.40">
    <property type="match status" value="1"/>
</dbReference>
<evidence type="ECO:0000313" key="7">
    <source>
        <dbReference type="EMBL" id="KAK9932223.1"/>
    </source>
</evidence>
<dbReference type="InterPro" id="IPR046357">
    <property type="entry name" value="PPIase_dom_sf"/>
</dbReference>
<accession>A0AAW1X7A2</accession>
<evidence type="ECO:0000256" key="1">
    <source>
        <dbReference type="ARBA" id="ARBA00000971"/>
    </source>
</evidence>
<dbReference type="PANTHER" id="PTHR43811:SF17">
    <property type="entry name" value="PEPTIDYL-PROLYL CIS-TRANS ISOMERASE FKBP16-3, CHLOROPLASTIC"/>
    <property type="match status" value="1"/>
</dbReference>
<evidence type="ECO:0000256" key="3">
    <source>
        <dbReference type="ARBA" id="ARBA00023110"/>
    </source>
</evidence>
<evidence type="ECO:0000256" key="2">
    <source>
        <dbReference type="ARBA" id="ARBA00013194"/>
    </source>
</evidence>
<dbReference type="EMBL" id="JBEDUW010000004">
    <property type="protein sequence ID" value="KAK9932223.1"/>
    <property type="molecule type" value="Genomic_DNA"/>
</dbReference>
<comment type="caution">
    <text evidence="7">The sequence shown here is derived from an EMBL/GenBank/DDBJ whole genome shotgun (WGS) entry which is preliminary data.</text>
</comment>